<accession>F9GFK3</accession>
<dbReference type="OrthoDB" id="3557394at2759"/>
<protein>
    <recommendedName>
        <fullName evidence="1">Heterokaryon incompatibility domain-containing protein</fullName>
    </recommendedName>
</protein>
<name>F9GFK3_FUSOF</name>
<dbReference type="AlphaFoldDB" id="F9GFK3"/>
<evidence type="ECO:0000313" key="2">
    <source>
        <dbReference type="EMBL" id="EGU72054.1"/>
    </source>
</evidence>
<dbReference type="PANTHER" id="PTHR24148:SF73">
    <property type="entry name" value="HET DOMAIN PROTEIN (AFU_ORTHOLOGUE AFUA_8G01020)"/>
    <property type="match status" value="1"/>
</dbReference>
<dbReference type="Pfam" id="PF06985">
    <property type="entry name" value="HET"/>
    <property type="match status" value="1"/>
</dbReference>
<dbReference type="InterPro" id="IPR052895">
    <property type="entry name" value="HetReg/Transcr_Mod"/>
</dbReference>
<dbReference type="STRING" id="660025.F9GFK3"/>
<feature type="domain" description="Heterokaryon incompatibility" evidence="1">
    <location>
        <begin position="53"/>
        <end position="205"/>
    </location>
</feature>
<dbReference type="EMBL" id="AFQF01007052">
    <property type="protein sequence ID" value="EGU72054.1"/>
    <property type="molecule type" value="Genomic_DNA"/>
</dbReference>
<comment type="caution">
    <text evidence="2">The sequence shown here is derived from an EMBL/GenBank/DDBJ whole genome shotgun (WGS) entry which is preliminary data.</text>
</comment>
<sequence length="461" mass="53633">MEPSNNKRNLYNDLPLDHLRRGVRVLVIHEGRSNGPVECSLKIVSLDEVPACFDALSYVWGNSNETKNIIVNHLSVTVTKSLAKALENLRDHSVSRAQIFDQLTLTIWVDAVCINQDDLLERSQQVQMIGDIYSSARHVVIWLGDGDEHTDYALDMMNSTNFQEGLSDLVISRRRPRQEEIMVDVIFKQVLCKSKWWQRVWVRQEFILATKEPVFCCGAKIILWDHLLYCFLSLPRSWNYPDVEKRWDDCRKKVASSLVNGDANKSIHPFSLHRIRESYRQRGALPFCDIFRYLLQNSTATDPRDLVYGMLGLLEQQDRNQITVDYKLEPMQTYQQVGYLLWKQHAKQTLSELLPRLDFHGIDNGFPSWVPDFASQPIRGWRDHRTIHATRPWRKQSENPFKSGQNVLVLHGLMFDVVENVVITPYEFGDVEEIAPVLRDIEELLLAAINCFNHRITHWNH</sequence>
<dbReference type="PANTHER" id="PTHR24148">
    <property type="entry name" value="ANKYRIN REPEAT DOMAIN-CONTAINING PROTEIN 39 HOMOLOG-RELATED"/>
    <property type="match status" value="1"/>
</dbReference>
<dbReference type="InterPro" id="IPR010730">
    <property type="entry name" value="HET"/>
</dbReference>
<organism evidence="2">
    <name type="scientific">Fusarium oxysporum (strain Fo5176)</name>
    <name type="common">Fusarium vascular wilt</name>
    <dbReference type="NCBI Taxonomy" id="660025"/>
    <lineage>
        <taxon>Eukaryota</taxon>
        <taxon>Fungi</taxon>
        <taxon>Dikarya</taxon>
        <taxon>Ascomycota</taxon>
        <taxon>Pezizomycotina</taxon>
        <taxon>Sordariomycetes</taxon>
        <taxon>Hypocreomycetidae</taxon>
        <taxon>Hypocreales</taxon>
        <taxon>Nectriaceae</taxon>
        <taxon>Fusarium</taxon>
        <taxon>Fusarium oxysporum species complex</taxon>
    </lineage>
</organism>
<gene>
    <name evidence="2" type="ORF">FOXB_17437</name>
</gene>
<proteinExistence type="predicted"/>
<reference evidence="2" key="1">
    <citation type="journal article" date="2012" name="Mol. Plant Microbe Interact.">
        <title>A highly conserved effector in Fusarium oxysporum is required for full virulence on Arabidopsis.</title>
        <authorList>
            <person name="Thatcher L.F."/>
            <person name="Gardiner D.M."/>
            <person name="Kazan K."/>
            <person name="Manners J."/>
        </authorList>
    </citation>
    <scope>NUCLEOTIDE SEQUENCE [LARGE SCALE GENOMIC DNA]</scope>
    <source>
        <strain evidence="2">Fo5176</strain>
    </source>
</reference>
<evidence type="ECO:0000259" key="1">
    <source>
        <dbReference type="Pfam" id="PF06985"/>
    </source>
</evidence>